<evidence type="ECO:0000313" key="3">
    <source>
        <dbReference type="EMBL" id="SNU85974.1"/>
    </source>
</evidence>
<dbReference type="GO" id="GO:0005886">
    <property type="term" value="C:plasma membrane"/>
    <property type="evidence" value="ECO:0007669"/>
    <property type="project" value="TreeGrafter"/>
</dbReference>
<dbReference type="InterPro" id="IPR010627">
    <property type="entry name" value="Prepilin_pept_A24_N"/>
</dbReference>
<dbReference type="STRING" id="1123308.GCA_000380085_01102"/>
<accession>A0A239SMJ2</accession>
<dbReference type="PANTHER" id="PTHR30487">
    <property type="entry name" value="TYPE 4 PREPILIN-LIKE PROTEINS LEADER PEPTIDE-PROCESSING ENZYME"/>
    <property type="match status" value="1"/>
</dbReference>
<dbReference type="GO" id="GO:0004190">
    <property type="term" value="F:aspartic-type endopeptidase activity"/>
    <property type="evidence" value="ECO:0007669"/>
    <property type="project" value="TreeGrafter"/>
</dbReference>
<evidence type="ECO:0000256" key="1">
    <source>
        <dbReference type="SAM" id="Phobius"/>
    </source>
</evidence>
<keyword evidence="3" id="KW-0378">Hydrolase</keyword>
<feature type="transmembrane region" description="Helical" evidence="1">
    <location>
        <begin position="191"/>
        <end position="210"/>
    </location>
</feature>
<proteinExistence type="predicted"/>
<name>A0A239SMJ2_9STRE</name>
<organism evidence="3 4">
    <name type="scientific">Streptococcus merionis</name>
    <dbReference type="NCBI Taxonomy" id="400065"/>
    <lineage>
        <taxon>Bacteria</taxon>
        <taxon>Bacillati</taxon>
        <taxon>Bacillota</taxon>
        <taxon>Bacilli</taxon>
        <taxon>Lactobacillales</taxon>
        <taxon>Streptococcaceae</taxon>
        <taxon>Streptococcus</taxon>
    </lineage>
</organism>
<feature type="transmembrane region" description="Helical" evidence="1">
    <location>
        <begin position="167"/>
        <end position="184"/>
    </location>
</feature>
<dbReference type="Pfam" id="PF06750">
    <property type="entry name" value="A24_N_bact"/>
    <property type="match status" value="1"/>
</dbReference>
<dbReference type="EC" id="3.4.-.-" evidence="3"/>
<dbReference type="Proteomes" id="UP000215185">
    <property type="component" value="Chromosome 1"/>
</dbReference>
<dbReference type="KEGG" id="smen:SAMEA4412692_0022"/>
<keyword evidence="1" id="KW-1133">Transmembrane helix</keyword>
<protein>
    <submittedName>
        <fullName evidence="3">Type II secretory pathway, prepilin signal peptidase</fullName>
        <ecNumber evidence="3">3.4.-.-</ecNumber>
    </submittedName>
</protein>
<sequence>MMGASFGSFFGLVIVRFPEQSIISPASHCDLCQQQLAYQDLIPIFSQLINRFRCRFCKKSFAPWYWLLELVCGFTFLFASHGFLTWTELLLTYAGLLLSCYDCKNQTYPLMVWLVFFMMTSILSPWNTITFACLLLAGLAQLGFIKMGAGDFLYLASISLSFDLQELLWLLQIACLTAIFYYLVSKRCASIPFVPFLFLGFLLVLGIGKWG</sequence>
<keyword evidence="1" id="KW-0472">Membrane</keyword>
<evidence type="ECO:0000259" key="2">
    <source>
        <dbReference type="Pfam" id="PF06750"/>
    </source>
</evidence>
<feature type="transmembrane region" description="Helical" evidence="1">
    <location>
        <begin position="64"/>
        <end position="86"/>
    </location>
</feature>
<keyword evidence="1" id="KW-0812">Transmembrane</keyword>
<dbReference type="PANTHER" id="PTHR30487:SF0">
    <property type="entry name" value="PREPILIN LEADER PEPTIDASE_N-METHYLTRANSFERASE-RELATED"/>
    <property type="match status" value="1"/>
</dbReference>
<dbReference type="EMBL" id="LT906439">
    <property type="protein sequence ID" value="SNU85974.1"/>
    <property type="molecule type" value="Genomic_DNA"/>
</dbReference>
<dbReference type="AlphaFoldDB" id="A0A239SMJ2"/>
<dbReference type="eggNOG" id="COG1989">
    <property type="taxonomic scope" value="Bacteria"/>
</dbReference>
<keyword evidence="4" id="KW-1185">Reference proteome</keyword>
<dbReference type="InterPro" id="IPR050882">
    <property type="entry name" value="Prepilin_peptidase/N-MTase"/>
</dbReference>
<evidence type="ECO:0000313" key="4">
    <source>
        <dbReference type="Proteomes" id="UP000215185"/>
    </source>
</evidence>
<feature type="domain" description="Prepilin peptidase A24 N-terminal" evidence="2">
    <location>
        <begin position="2"/>
        <end position="80"/>
    </location>
</feature>
<reference evidence="3 4" key="1">
    <citation type="submission" date="2017-06" db="EMBL/GenBank/DDBJ databases">
        <authorList>
            <consortium name="Pathogen Informatics"/>
        </authorList>
    </citation>
    <scope>NUCLEOTIDE SEQUENCE [LARGE SCALE GENOMIC DNA]</scope>
    <source>
        <strain evidence="3 4">NCTC13788</strain>
    </source>
</reference>
<gene>
    <name evidence="3" type="primary">pppA</name>
    <name evidence="3" type="ORF">SAMEA4412692_00022</name>
</gene>
<dbReference type="GO" id="GO:0006465">
    <property type="term" value="P:signal peptide processing"/>
    <property type="evidence" value="ECO:0007669"/>
    <property type="project" value="TreeGrafter"/>
</dbReference>
<feature type="transmembrane region" description="Helical" evidence="1">
    <location>
        <begin position="131"/>
        <end position="155"/>
    </location>
</feature>